<evidence type="ECO:0000259" key="1">
    <source>
        <dbReference type="Pfam" id="PF26379"/>
    </source>
</evidence>
<dbReference type="Pfam" id="PF26379">
    <property type="entry name" value="FimL_2nd"/>
    <property type="match status" value="1"/>
</dbReference>
<gene>
    <name evidence="2" type="ORF">I9W95_10400</name>
</gene>
<evidence type="ECO:0000313" key="3">
    <source>
        <dbReference type="Proteomes" id="UP000714380"/>
    </source>
</evidence>
<keyword evidence="3" id="KW-1185">Reference proteome</keyword>
<organism evidence="2 3">
    <name type="scientific">Thalassolituus marinus</name>
    <dbReference type="NCBI Taxonomy" id="671053"/>
    <lineage>
        <taxon>Bacteria</taxon>
        <taxon>Pseudomonadati</taxon>
        <taxon>Pseudomonadota</taxon>
        <taxon>Gammaproteobacteria</taxon>
        <taxon>Oceanospirillales</taxon>
        <taxon>Oceanospirillaceae</taxon>
        <taxon>Thalassolituus</taxon>
    </lineage>
</organism>
<dbReference type="InterPro" id="IPR058661">
    <property type="entry name" value="FimL_2nd"/>
</dbReference>
<protein>
    <recommendedName>
        <fullName evidence="1">Scaffold protein FimL second domain-containing protein</fullName>
    </recommendedName>
</protein>
<dbReference type="Proteomes" id="UP000714380">
    <property type="component" value="Unassembled WGS sequence"/>
</dbReference>
<proteinExistence type="predicted"/>
<feature type="domain" description="Scaffold protein FimL second" evidence="1">
    <location>
        <begin position="167"/>
        <end position="299"/>
    </location>
</feature>
<evidence type="ECO:0000313" key="2">
    <source>
        <dbReference type="EMBL" id="MCA6064020.1"/>
    </source>
</evidence>
<dbReference type="InterPro" id="IPR036641">
    <property type="entry name" value="HPT_dom_sf"/>
</dbReference>
<name>A0ABS7ZTY9_9GAMM</name>
<dbReference type="SUPFAM" id="SSF47226">
    <property type="entry name" value="Histidine-containing phosphotransfer domain, HPT domain"/>
    <property type="match status" value="1"/>
</dbReference>
<dbReference type="RefSeq" id="WP_225674584.1">
    <property type="nucleotide sequence ID" value="NZ_JAEDAH010000051.1"/>
</dbReference>
<accession>A0ABS7ZTY9</accession>
<reference evidence="2 3" key="1">
    <citation type="submission" date="2020-12" db="EMBL/GenBank/DDBJ databases">
        <title>Novel Thalassolituus-related marine hydrocarbonoclastic bacteria mediated algae-derived hydrocarbons mineralization in twilight zone of the northern South China Sea.</title>
        <authorList>
            <person name="Dong C."/>
        </authorList>
    </citation>
    <scope>NUCLEOTIDE SEQUENCE [LARGE SCALE GENOMIC DNA]</scope>
    <source>
        <strain evidence="2 3">IMCC1826</strain>
    </source>
</reference>
<sequence length="549" mass="61349">MMLEMAEISTGSEISQFAASLNLVRTEIVNALDQAASQLDLHSENGDPESLRSFLEEVQQVRGTFKMLDFRAGERLCEELAETGRVVRSQNVSESALNAFTQAIVFLKRYVDFIVGGEPVAPSLLIPTINTVRRVRKEKPLPEAYFFLANLRPKLQTPHAEPSRSFPYRRARQMYQLGLIGLIRSHGRRGPLQVMQRAVRRFEQASRGGASWLFWYVVEGALEALSQDSFEMTAQRLSLLGHLDRQVRRIQDTEGKAFAEKLPDWLLKEFVYLVALAEPETERLQKLQSDFQIAREVKEKYLAVARSRLRGPDSSALQSLSEALQDELQSVKDSLDLFERTEITDASFEEFISSLTRIGDTLQIVNLSSASDRTLALADDLKNQGAAAVSSNMTHIADEIIHIEQAMRALTHNSLEETSLVDPVSLSEAKIAVLAESMTALTMIKRAIGSYIDSSGDKLHIKNVGKSITDVAGAMMFLELPEIYDMLLELDRFVVRKVLESELPPKESQMEALADAITAIEYFLDSIGGQSAGTDEALKLARESINHLR</sequence>
<comment type="caution">
    <text evidence="2">The sequence shown here is derived from an EMBL/GenBank/DDBJ whole genome shotgun (WGS) entry which is preliminary data.</text>
</comment>
<dbReference type="EMBL" id="JAEDAH010000051">
    <property type="protein sequence ID" value="MCA6064020.1"/>
    <property type="molecule type" value="Genomic_DNA"/>
</dbReference>